<evidence type="ECO:0000313" key="2">
    <source>
        <dbReference type="EMBL" id="VAX01199.1"/>
    </source>
</evidence>
<reference evidence="2" key="1">
    <citation type="submission" date="2018-06" db="EMBL/GenBank/DDBJ databases">
        <authorList>
            <person name="Zhirakovskaya E."/>
        </authorList>
    </citation>
    <scope>NUCLEOTIDE SEQUENCE</scope>
</reference>
<dbReference type="Pfam" id="PF04965">
    <property type="entry name" value="GPW_gp25"/>
    <property type="match status" value="1"/>
</dbReference>
<dbReference type="Gene3D" id="3.10.450.40">
    <property type="match status" value="1"/>
</dbReference>
<dbReference type="InterPro" id="IPR007048">
    <property type="entry name" value="IraD/Gp25-like"/>
</dbReference>
<sequence length="138" mass="15987">MEDDINNEFLGRGWNFPPSFEHQGRTVKMVNAEQDIKQSLEILLSTQMGERLMRPGFGWKRDALMFEPLSTTFSASLKNQIEVAILFFESRITLDNIRFEPSTKDNGIIDIRLDYTIRTTNSRTNLVYPYYIAEASIV</sequence>
<organism evidence="2">
    <name type="scientific">hydrothermal vent metagenome</name>
    <dbReference type="NCBI Taxonomy" id="652676"/>
    <lineage>
        <taxon>unclassified sequences</taxon>
        <taxon>metagenomes</taxon>
        <taxon>ecological metagenomes</taxon>
    </lineage>
</organism>
<name>A0A3B1A623_9ZZZZ</name>
<protein>
    <recommendedName>
        <fullName evidence="1">IraD/Gp25-like domain-containing protein</fullName>
    </recommendedName>
</protein>
<evidence type="ECO:0000259" key="1">
    <source>
        <dbReference type="Pfam" id="PF04965"/>
    </source>
</evidence>
<feature type="domain" description="IraD/Gp25-like" evidence="1">
    <location>
        <begin position="32"/>
        <end position="121"/>
    </location>
</feature>
<dbReference type="AlphaFoldDB" id="A0A3B1A623"/>
<gene>
    <name evidence="2" type="ORF">MNBD_GAMMA22-3081</name>
</gene>
<dbReference type="EMBL" id="UOFS01000048">
    <property type="protein sequence ID" value="VAX01199.1"/>
    <property type="molecule type" value="Genomic_DNA"/>
</dbReference>
<accession>A0A3B1A623</accession>
<proteinExistence type="predicted"/>
<dbReference type="SUPFAM" id="SSF160719">
    <property type="entry name" value="gpW/gp25-like"/>
    <property type="match status" value="1"/>
</dbReference>